<dbReference type="Proteomes" id="UP000316621">
    <property type="component" value="Chromosome 8"/>
</dbReference>
<dbReference type="InterPro" id="IPR050232">
    <property type="entry name" value="FBL13/AtMIF1-like"/>
</dbReference>
<dbReference type="InterPro" id="IPR036047">
    <property type="entry name" value="F-box-like_dom_sf"/>
</dbReference>
<name>A0A4Y7KSH6_PAPSO</name>
<dbReference type="Gene3D" id="1.20.1280.50">
    <property type="match status" value="1"/>
</dbReference>
<dbReference type="Gene3D" id="3.80.10.10">
    <property type="entry name" value="Ribonuclease Inhibitor"/>
    <property type="match status" value="1"/>
</dbReference>
<accession>A0A4Y7KSH6</accession>
<evidence type="ECO:0000313" key="2">
    <source>
        <dbReference type="EMBL" id="RZC75108.1"/>
    </source>
</evidence>
<dbReference type="InterPro" id="IPR055411">
    <property type="entry name" value="LRR_FXL15/At3g58940/PEG3-like"/>
</dbReference>
<dbReference type="AlphaFoldDB" id="A0A4Y7KSH6"/>
<dbReference type="SMART" id="SM00579">
    <property type="entry name" value="FBD"/>
    <property type="match status" value="1"/>
</dbReference>
<feature type="domain" description="F-box" evidence="1">
    <location>
        <begin position="1"/>
        <end position="48"/>
    </location>
</feature>
<proteinExistence type="predicted"/>
<feature type="non-terminal residue" evidence="2">
    <location>
        <position position="1"/>
    </location>
</feature>
<keyword evidence="3" id="KW-1185">Reference proteome</keyword>
<protein>
    <recommendedName>
        <fullName evidence="1">F-box domain-containing protein</fullName>
    </recommendedName>
</protein>
<dbReference type="SMART" id="SM00256">
    <property type="entry name" value="FBOX"/>
    <property type="match status" value="1"/>
</dbReference>
<dbReference type="OMA" id="IRSCEVE"/>
<dbReference type="SUPFAM" id="SSF52047">
    <property type="entry name" value="RNI-like"/>
    <property type="match status" value="1"/>
</dbReference>
<dbReference type="CDD" id="cd22160">
    <property type="entry name" value="F-box_AtFBL13-like"/>
    <property type="match status" value="1"/>
</dbReference>
<dbReference type="InterPro" id="IPR001810">
    <property type="entry name" value="F-box_dom"/>
</dbReference>
<organism evidence="2 3">
    <name type="scientific">Papaver somniferum</name>
    <name type="common">Opium poppy</name>
    <dbReference type="NCBI Taxonomy" id="3469"/>
    <lineage>
        <taxon>Eukaryota</taxon>
        <taxon>Viridiplantae</taxon>
        <taxon>Streptophyta</taxon>
        <taxon>Embryophyta</taxon>
        <taxon>Tracheophyta</taxon>
        <taxon>Spermatophyta</taxon>
        <taxon>Magnoliopsida</taxon>
        <taxon>Ranunculales</taxon>
        <taxon>Papaveraceae</taxon>
        <taxon>Papaveroideae</taxon>
        <taxon>Papaver</taxon>
    </lineage>
</organism>
<sequence>DRISNLPDSLIHHILSFIDTKFAVQTCVLSKRWRYIWTSMPMLNFSNACHRRESDDDEDCGDEGVNLINRFQKFVDKVLSLRDSDIQRWVAAAVSHNVQELHIEAKPDEDFEIPLCLYTCKSLTKLDLELFGFQEGDMDVCISKIILPHSMSFPRLKSLHLRLSYVLFTDEKLTRKFFSSFPNLESLVIAYWGPDEGGFLDMNLKISLPQLKHFEFNSPEEECNCEVTLHAPSLSSFIFNSHLSTSFTLENLSSLVTADVEINVNWKDEIPNSCAQRLMRFFRGLYKVKILTLRHSFIKALGGALVILDTQLLEFYNLQCLELRTYLSKYCLRSIFYVLKNSPNLESVSLQIPQECYYDPREYPHFDEVKINHENVEDYWYAGLSSQCMIRHLKFVEIDGLRGCIYELKLLEILLKHATVLEKVVLAYHSTKQDWLREKRMKKFNEMLLMFPRASKNINFLFKFSKVTLPSSFW</sequence>
<dbReference type="Pfam" id="PF08387">
    <property type="entry name" value="FBD"/>
    <property type="match status" value="1"/>
</dbReference>
<dbReference type="Pfam" id="PF00646">
    <property type="entry name" value="F-box"/>
    <property type="match status" value="1"/>
</dbReference>
<dbReference type="InterPro" id="IPR006566">
    <property type="entry name" value="FBD"/>
</dbReference>
<evidence type="ECO:0000259" key="1">
    <source>
        <dbReference type="PROSITE" id="PS50181"/>
    </source>
</evidence>
<dbReference type="SUPFAM" id="SSF81383">
    <property type="entry name" value="F-box domain"/>
    <property type="match status" value="1"/>
</dbReference>
<gene>
    <name evidence="2" type="ORF">C5167_050593</name>
</gene>
<dbReference type="EMBL" id="CM010722">
    <property type="protein sequence ID" value="RZC75108.1"/>
    <property type="molecule type" value="Genomic_DNA"/>
</dbReference>
<dbReference type="Gramene" id="RZC75108">
    <property type="protein sequence ID" value="RZC75108"/>
    <property type="gene ID" value="C5167_050593"/>
</dbReference>
<dbReference type="PROSITE" id="PS50181">
    <property type="entry name" value="FBOX"/>
    <property type="match status" value="1"/>
</dbReference>
<evidence type="ECO:0000313" key="3">
    <source>
        <dbReference type="Proteomes" id="UP000316621"/>
    </source>
</evidence>
<dbReference type="InterPro" id="IPR032675">
    <property type="entry name" value="LRR_dom_sf"/>
</dbReference>
<dbReference type="Pfam" id="PF24758">
    <property type="entry name" value="LRR_At5g56370"/>
    <property type="match status" value="1"/>
</dbReference>
<reference evidence="2 3" key="1">
    <citation type="journal article" date="2018" name="Science">
        <title>The opium poppy genome and morphinan production.</title>
        <authorList>
            <person name="Guo L."/>
            <person name="Winzer T."/>
            <person name="Yang X."/>
            <person name="Li Y."/>
            <person name="Ning Z."/>
            <person name="He Z."/>
            <person name="Teodor R."/>
            <person name="Lu Y."/>
            <person name="Bowser T.A."/>
            <person name="Graham I.A."/>
            <person name="Ye K."/>
        </authorList>
    </citation>
    <scope>NUCLEOTIDE SEQUENCE [LARGE SCALE GENOMIC DNA]</scope>
    <source>
        <strain evidence="3">cv. HN1</strain>
        <tissue evidence="2">Leaves</tissue>
    </source>
</reference>
<dbReference type="PANTHER" id="PTHR31900">
    <property type="entry name" value="F-BOX/RNI SUPERFAMILY PROTEIN-RELATED"/>
    <property type="match status" value="1"/>
</dbReference>
<dbReference type="PANTHER" id="PTHR31900:SF27">
    <property type="entry name" value="FBD DOMAIN-CONTAINING PROTEIN"/>
    <property type="match status" value="1"/>
</dbReference>
<dbReference type="InterPro" id="IPR053781">
    <property type="entry name" value="F-box_AtFBL13-like"/>
</dbReference>